<gene>
    <name evidence="2" type="ORF">AKL21_01800</name>
</gene>
<keyword evidence="1" id="KW-0812">Transmembrane</keyword>
<dbReference type="Proteomes" id="UP000216797">
    <property type="component" value="Unassembled WGS sequence"/>
</dbReference>
<organism evidence="2 3">
    <name type="scientific">Enterococcus canintestini</name>
    <dbReference type="NCBI Taxonomy" id="317010"/>
    <lineage>
        <taxon>Bacteria</taxon>
        <taxon>Bacillati</taxon>
        <taxon>Bacillota</taxon>
        <taxon>Bacilli</taxon>
        <taxon>Lactobacillales</taxon>
        <taxon>Enterococcaceae</taxon>
        <taxon>Enterococcus</taxon>
    </lineage>
</organism>
<protein>
    <recommendedName>
        <fullName evidence="4">Type II secretion system protein</fullName>
    </recommendedName>
</protein>
<accession>A0A267HTJ2</accession>
<dbReference type="EMBL" id="LHUG01000002">
    <property type="protein sequence ID" value="PAB01689.1"/>
    <property type="molecule type" value="Genomic_DNA"/>
</dbReference>
<keyword evidence="1" id="KW-1133">Transmembrane helix</keyword>
<evidence type="ECO:0000313" key="3">
    <source>
        <dbReference type="Proteomes" id="UP000216797"/>
    </source>
</evidence>
<keyword evidence="3" id="KW-1185">Reference proteome</keyword>
<evidence type="ECO:0000313" key="2">
    <source>
        <dbReference type="EMBL" id="PAB01689.1"/>
    </source>
</evidence>
<evidence type="ECO:0000256" key="1">
    <source>
        <dbReference type="SAM" id="Phobius"/>
    </source>
</evidence>
<dbReference type="PROSITE" id="PS51257">
    <property type="entry name" value="PROKAR_LIPOPROTEIN"/>
    <property type="match status" value="1"/>
</dbReference>
<feature type="transmembrane region" description="Helical" evidence="1">
    <location>
        <begin position="9"/>
        <end position="29"/>
    </location>
</feature>
<comment type="caution">
    <text evidence="2">The sequence shown here is derived from an EMBL/GenBank/DDBJ whole genome shotgun (WGS) entry which is preliminary data.</text>
</comment>
<dbReference type="AlphaFoldDB" id="A0A267HTJ2"/>
<keyword evidence="1" id="KW-0472">Membrane</keyword>
<evidence type="ECO:0008006" key="4">
    <source>
        <dbReference type="Google" id="ProtNLM"/>
    </source>
</evidence>
<proteinExistence type="predicted"/>
<name>A0A267HTJ2_9ENTE</name>
<reference evidence="2 3" key="1">
    <citation type="submission" date="2015-08" db="EMBL/GenBank/DDBJ databases">
        <title>Enterococcus genome sequence.</title>
        <authorList>
            <person name="Acedo J.Z."/>
            <person name="Vederas J.C."/>
        </authorList>
    </citation>
    <scope>NUCLEOTIDE SEQUENCE [LARGE SCALE GENOMIC DNA]</scope>
    <source>
        <strain evidence="2 3">49</strain>
    </source>
</reference>
<sequence length="103" mass="12206">MSKQLPRGFILLEALVSLSILTGCALILIHQQQQLLIRSENAKAQLLQSRIMYEEARIILRHDGVNFHTVSYEKQDYVIHYNPRTYYFYCQRDNHLLEVKLEN</sequence>